<dbReference type="Pfam" id="PF00208">
    <property type="entry name" value="ELFV_dehydrog"/>
    <property type="match status" value="1"/>
</dbReference>
<dbReference type="GO" id="GO:0004352">
    <property type="term" value="F:glutamate dehydrogenase (NAD+) activity"/>
    <property type="evidence" value="ECO:0007669"/>
    <property type="project" value="InterPro"/>
</dbReference>
<evidence type="ECO:0000256" key="1">
    <source>
        <dbReference type="ARBA" id="ARBA00006382"/>
    </source>
</evidence>
<dbReference type="InterPro" id="IPR028971">
    <property type="entry name" value="NAD-GDH_cat"/>
</dbReference>
<dbReference type="EMBL" id="FRFE01000017">
    <property type="protein sequence ID" value="SHO50171.1"/>
    <property type="molecule type" value="Genomic_DNA"/>
</dbReference>
<evidence type="ECO:0000256" key="2">
    <source>
        <dbReference type="ARBA" id="ARBA00023002"/>
    </source>
</evidence>
<protein>
    <submittedName>
        <fullName evidence="5">Glutamate dehydrogenase</fullName>
    </submittedName>
</protein>
<dbReference type="GO" id="GO:0004069">
    <property type="term" value="F:L-aspartate:2-oxoglutarate aminotransferase activity"/>
    <property type="evidence" value="ECO:0007669"/>
    <property type="project" value="InterPro"/>
</dbReference>
<dbReference type="SUPFAM" id="SSF53223">
    <property type="entry name" value="Aminoacid dehydrogenase-like, N-terminal domain"/>
    <property type="match status" value="1"/>
</dbReference>
<evidence type="ECO:0000313" key="6">
    <source>
        <dbReference type="Proteomes" id="UP000184603"/>
    </source>
</evidence>
<comment type="similarity">
    <text evidence="1">Belongs to the Glu/Leu/Phe/Val dehydrogenases family.</text>
</comment>
<dbReference type="GO" id="GO:0006538">
    <property type="term" value="P:L-glutamate catabolic process"/>
    <property type="evidence" value="ECO:0007669"/>
    <property type="project" value="InterPro"/>
</dbReference>
<keyword evidence="3" id="KW-0520">NAD</keyword>
<feature type="domain" description="Glutamate/phenylalanine/leucine/valine/L-tryptophan dehydrogenase C-terminal" evidence="4">
    <location>
        <begin position="663"/>
        <end position="930"/>
    </location>
</feature>
<evidence type="ECO:0000259" key="4">
    <source>
        <dbReference type="SMART" id="SM00839"/>
    </source>
</evidence>
<sequence length="1050" mass="118663">MEKLLPAATPVAQGAEIIKKAESVGLDPKLLYEAVIDLSTEGLLTANCINIAAGIILADLGLPRYFFENIQSDALEHLLQSIATSIKVIDGTVTLYGRVANIDFDMSYGSQVGRVRIATEETRENMEAMLEDQISGHRREYYYSPDSKYSTYIIRPETVVDYSREEFLSSRFLFSLAGDYAVTPEPTRKRYESFLVKADRAVVPHIEVFNLPETGETRLMFGSDFEKPQLPLLRKLLAEHGFTLVRAYWEPYLTKASVPSSVCALYIQGELTRTQEARILADLRSFLSYSINSMKELYLNGELTFHEMLFAGNAIDFTHLFIYKESENATDREILESLSSKDHQDAFSKRLHSSNKSIYAASLIEEMVKKNVDLLRFLHELFERKFKPGIMDRLTDAVLQTKWKEFDKMISARFIDFSLGYDIFKFMFKIVSATLKTNFYKEEKRSFSFRFDSSILDPLVYNQFVYGIFYVNGHYACGTHLRAADIARGGLRLLRISRSNHATELDNAVLLNYALGPKAQRLKHKDICESGSKGVVVPHPQYASYSRDALFDYTEGIMDLMLLDNSIIDYYGKPELIFFGPDEGTAPLMDGVSLRAKERGYRHWRTMTTGKSFGIPHDTYGLLESGELFGLLNMGADGVDLQVDGKSVLLTNDMEEIYAQIGGKITLSGMTTTSIMSAFRTLIESQGHAEENLNLMITGGPDGDLGANEIQCYQGKICLILDGGSVLFDPEGLDKKELMKIAFMRNGDPRANSLAYPEQKLGARGFRVPLRGKNVSLPDGTVIEDGALFHKTFLANVENRKFIREANITAFIPCGGFKDTINHGNVKQFLELFKELKFIVEGANVFFDDVARRHIAIATDILQIKDSSANKGGVFSSSVSEVLTAFLLQDEYEEKLLNDVKTRWALIRDIMNMVARYAAVETLMLMKVYGVDPMIPLFDLSEKTSEKIFAFQDQLLERKGEILADEELVWKTMEQYVPPVLIGVLGREHIMTTFKSEELGPYLDAIVTKKLASMAYYRFCLEWDTYLEAAEVSLVKNLHHIFDEWDSVAM</sequence>
<proteinExistence type="inferred from homology"/>
<dbReference type="PANTHER" id="PTHR11606:SF24">
    <property type="entry name" value="NAD-SPECIFIC GLUTAMATE DEHYDROGENASE"/>
    <property type="match status" value="1"/>
</dbReference>
<name>A0A1M7YC50_9BACT</name>
<accession>A0A1M7YC50</accession>
<dbReference type="AlphaFoldDB" id="A0A1M7YC50"/>
<dbReference type="Pfam" id="PF05088">
    <property type="entry name" value="Bac_GDH_CD"/>
    <property type="match status" value="1"/>
</dbReference>
<dbReference type="SUPFAM" id="SSF51735">
    <property type="entry name" value="NAD(P)-binding Rossmann-fold domains"/>
    <property type="match status" value="1"/>
</dbReference>
<dbReference type="RefSeq" id="WP_073614758.1">
    <property type="nucleotide sequence ID" value="NZ_FRFE01000017.1"/>
</dbReference>
<reference evidence="5 6" key="1">
    <citation type="submission" date="2016-12" db="EMBL/GenBank/DDBJ databases">
        <authorList>
            <person name="Song W.-J."/>
            <person name="Kurnit D.M."/>
        </authorList>
    </citation>
    <scope>NUCLEOTIDE SEQUENCE [LARGE SCALE GENOMIC DNA]</scope>
    <source>
        <strain evidence="5 6">DSM 18488</strain>
    </source>
</reference>
<dbReference type="Gene3D" id="3.40.50.720">
    <property type="entry name" value="NAD(P)-binding Rossmann-like Domain"/>
    <property type="match status" value="1"/>
</dbReference>
<evidence type="ECO:0000256" key="3">
    <source>
        <dbReference type="ARBA" id="ARBA00023027"/>
    </source>
</evidence>
<dbReference type="InterPro" id="IPR006096">
    <property type="entry name" value="Glu/Leu/Phe/Val/Trp_DH_C"/>
</dbReference>
<keyword evidence="2" id="KW-0560">Oxidoreductase</keyword>
<dbReference type="STRING" id="1121416.SAMN02745220_03292"/>
<dbReference type="SMART" id="SM00839">
    <property type="entry name" value="ELFV_dehydrog"/>
    <property type="match status" value="1"/>
</dbReference>
<dbReference type="InterPro" id="IPR036291">
    <property type="entry name" value="NAD(P)-bd_dom_sf"/>
</dbReference>
<keyword evidence="6" id="KW-1185">Reference proteome</keyword>
<evidence type="ECO:0000313" key="5">
    <source>
        <dbReference type="EMBL" id="SHO50171.1"/>
    </source>
</evidence>
<dbReference type="OrthoDB" id="19378at2"/>
<dbReference type="PANTHER" id="PTHR11606">
    <property type="entry name" value="GLUTAMATE DEHYDROGENASE"/>
    <property type="match status" value="1"/>
</dbReference>
<gene>
    <name evidence="5" type="ORF">SAMN02745220_03292</name>
</gene>
<dbReference type="Proteomes" id="UP000184603">
    <property type="component" value="Unassembled WGS sequence"/>
</dbReference>
<dbReference type="InterPro" id="IPR046346">
    <property type="entry name" value="Aminoacid_DH-like_N_sf"/>
</dbReference>
<organism evidence="5 6">
    <name type="scientific">Desulfopila aestuarii DSM 18488</name>
    <dbReference type="NCBI Taxonomy" id="1121416"/>
    <lineage>
        <taxon>Bacteria</taxon>
        <taxon>Pseudomonadati</taxon>
        <taxon>Thermodesulfobacteriota</taxon>
        <taxon>Desulfobulbia</taxon>
        <taxon>Desulfobulbales</taxon>
        <taxon>Desulfocapsaceae</taxon>
        <taxon>Desulfopila</taxon>
    </lineage>
</organism>